<dbReference type="RefSeq" id="WP_090338386.1">
    <property type="nucleotide sequence ID" value="NZ_FNXY01000007.1"/>
</dbReference>
<organism evidence="2 3">
    <name type="scientific">Dyadobacter koreensis</name>
    <dbReference type="NCBI Taxonomy" id="408657"/>
    <lineage>
        <taxon>Bacteria</taxon>
        <taxon>Pseudomonadati</taxon>
        <taxon>Bacteroidota</taxon>
        <taxon>Cytophagia</taxon>
        <taxon>Cytophagales</taxon>
        <taxon>Spirosomataceae</taxon>
        <taxon>Dyadobacter</taxon>
    </lineage>
</organism>
<reference evidence="2 3" key="1">
    <citation type="submission" date="2016-10" db="EMBL/GenBank/DDBJ databases">
        <authorList>
            <person name="de Groot N.N."/>
        </authorList>
    </citation>
    <scope>NUCLEOTIDE SEQUENCE [LARGE SCALE GENOMIC DNA]</scope>
    <source>
        <strain evidence="2 3">DSM 19938</strain>
    </source>
</reference>
<evidence type="ECO:0000256" key="1">
    <source>
        <dbReference type="SAM" id="Phobius"/>
    </source>
</evidence>
<keyword evidence="1" id="KW-0812">Transmembrane</keyword>
<dbReference type="Proteomes" id="UP000199532">
    <property type="component" value="Unassembled WGS sequence"/>
</dbReference>
<dbReference type="EMBL" id="FNXY01000007">
    <property type="protein sequence ID" value="SEJ38308.1"/>
    <property type="molecule type" value="Genomic_DNA"/>
</dbReference>
<sequence>MKSRYHQTKASISPGKIFAGILLAAAYGFAASVLLTPMSGKKTRFRLKHFLDKQPGRRYNGDLFKQDNELVIVE</sequence>
<protein>
    <submittedName>
        <fullName evidence="2">YtxH-like protein</fullName>
    </submittedName>
</protein>
<keyword evidence="1" id="KW-1133">Transmembrane helix</keyword>
<keyword evidence="1" id="KW-0472">Membrane</keyword>
<accession>A0A1H6YAJ9</accession>
<proteinExistence type="predicted"/>
<keyword evidence="3" id="KW-1185">Reference proteome</keyword>
<name>A0A1H6YAJ9_9BACT</name>
<evidence type="ECO:0000313" key="3">
    <source>
        <dbReference type="Proteomes" id="UP000199532"/>
    </source>
</evidence>
<dbReference type="AlphaFoldDB" id="A0A1H6YAJ9"/>
<feature type="transmembrane region" description="Helical" evidence="1">
    <location>
        <begin position="17"/>
        <end position="38"/>
    </location>
</feature>
<gene>
    <name evidence="2" type="ORF">SAMN04487995_4376</name>
</gene>
<evidence type="ECO:0000313" key="2">
    <source>
        <dbReference type="EMBL" id="SEJ38308.1"/>
    </source>
</evidence>